<dbReference type="NCBIfam" id="NF008955">
    <property type="entry name" value="PRK12297.1"/>
    <property type="match status" value="1"/>
</dbReference>
<keyword evidence="5 8" id="KW-0378">Hydrolase</keyword>
<dbReference type="InterPro" id="IPR027417">
    <property type="entry name" value="P-loop_NTPase"/>
</dbReference>
<keyword evidence="12" id="KW-1185">Reference proteome</keyword>
<dbReference type="KEGG" id="dwd:DSCW_54140"/>
<protein>
    <recommendedName>
        <fullName evidence="8">GTPase Obg</fullName>
        <ecNumber evidence="8">3.6.5.-</ecNumber>
    </recommendedName>
    <alternativeName>
        <fullName evidence="8">GTP-binding protein Obg</fullName>
    </alternativeName>
</protein>
<dbReference type="SUPFAM" id="SSF82051">
    <property type="entry name" value="Obg GTP-binding protein N-terminal domain"/>
    <property type="match status" value="1"/>
</dbReference>
<dbReference type="NCBIfam" id="TIGR00231">
    <property type="entry name" value="small_GTP"/>
    <property type="match status" value="1"/>
</dbReference>
<feature type="binding site" evidence="8">
    <location>
        <begin position="191"/>
        <end position="195"/>
    </location>
    <ligand>
        <name>GTP</name>
        <dbReference type="ChEBI" id="CHEBI:37565"/>
    </ligand>
</feature>
<feature type="domain" description="OBG-type G" evidence="9">
    <location>
        <begin position="160"/>
        <end position="329"/>
    </location>
</feature>
<dbReference type="NCBIfam" id="NF008956">
    <property type="entry name" value="PRK12299.1"/>
    <property type="match status" value="1"/>
</dbReference>
<keyword evidence="6 8" id="KW-0460">Magnesium</keyword>
<dbReference type="InterPro" id="IPR006074">
    <property type="entry name" value="GTP1-OBG_CS"/>
</dbReference>
<dbReference type="NCBIfam" id="TIGR02729">
    <property type="entry name" value="Obg_CgtA"/>
    <property type="match status" value="1"/>
</dbReference>
<dbReference type="Proteomes" id="UP000427769">
    <property type="component" value="Chromosome"/>
</dbReference>
<evidence type="ECO:0000256" key="5">
    <source>
        <dbReference type="ARBA" id="ARBA00022801"/>
    </source>
</evidence>
<comment type="function">
    <text evidence="8">An essential GTPase which binds GTP, GDP and possibly (p)ppGpp with moderate affinity, with high nucleotide exchange rates and a fairly low GTP hydrolysis rate. Plays a role in control of the cell cycle, stress response, ribosome biogenesis and in those bacteria that undergo differentiation, in morphogenesis control.</text>
</comment>
<comment type="subunit">
    <text evidence="8">Monomer.</text>
</comment>
<feature type="domain" description="Obg" evidence="10">
    <location>
        <begin position="1"/>
        <end position="159"/>
    </location>
</feature>
<gene>
    <name evidence="8" type="primary">obg</name>
    <name evidence="11" type="ORF">DSCW_54140</name>
</gene>
<accession>A0A5K7ZNX6</accession>
<dbReference type="PANTHER" id="PTHR11702">
    <property type="entry name" value="DEVELOPMENTALLY REGULATED GTP-BINDING PROTEIN-RELATED"/>
    <property type="match status" value="1"/>
</dbReference>
<proteinExistence type="inferred from homology"/>
<dbReference type="SUPFAM" id="SSF52540">
    <property type="entry name" value="P-loop containing nucleoside triphosphate hydrolases"/>
    <property type="match status" value="1"/>
</dbReference>
<dbReference type="PANTHER" id="PTHR11702:SF31">
    <property type="entry name" value="MITOCHONDRIAL RIBOSOME-ASSOCIATED GTPASE 2"/>
    <property type="match status" value="1"/>
</dbReference>
<dbReference type="InterPro" id="IPR036726">
    <property type="entry name" value="GTP1_OBG_dom_sf"/>
</dbReference>
<evidence type="ECO:0000256" key="8">
    <source>
        <dbReference type="HAMAP-Rule" id="MF_01454"/>
    </source>
</evidence>
<dbReference type="EMBL" id="AP021875">
    <property type="protein sequence ID" value="BBO77997.1"/>
    <property type="molecule type" value="Genomic_DNA"/>
</dbReference>
<dbReference type="GO" id="GO:0000287">
    <property type="term" value="F:magnesium ion binding"/>
    <property type="evidence" value="ECO:0007669"/>
    <property type="project" value="InterPro"/>
</dbReference>
<evidence type="ECO:0000256" key="7">
    <source>
        <dbReference type="ARBA" id="ARBA00023134"/>
    </source>
</evidence>
<keyword evidence="4 8" id="KW-0547">Nucleotide-binding</keyword>
<evidence type="ECO:0000259" key="10">
    <source>
        <dbReference type="PROSITE" id="PS51883"/>
    </source>
</evidence>
<dbReference type="GO" id="GO:0042254">
    <property type="term" value="P:ribosome biogenesis"/>
    <property type="evidence" value="ECO:0007669"/>
    <property type="project" value="UniProtKB-UniRule"/>
</dbReference>
<feature type="binding site" evidence="8">
    <location>
        <begin position="213"/>
        <end position="216"/>
    </location>
    <ligand>
        <name>GTP</name>
        <dbReference type="ChEBI" id="CHEBI:37565"/>
    </ligand>
</feature>
<feature type="binding site" evidence="8">
    <location>
        <position position="193"/>
    </location>
    <ligand>
        <name>Mg(2+)</name>
        <dbReference type="ChEBI" id="CHEBI:18420"/>
    </ligand>
</feature>
<feature type="binding site" evidence="8">
    <location>
        <begin position="166"/>
        <end position="173"/>
    </location>
    <ligand>
        <name>GTP</name>
        <dbReference type="ChEBI" id="CHEBI:37565"/>
    </ligand>
</feature>
<dbReference type="InterPro" id="IPR031167">
    <property type="entry name" value="G_OBG"/>
</dbReference>
<dbReference type="CDD" id="cd01898">
    <property type="entry name" value="Obg"/>
    <property type="match status" value="1"/>
</dbReference>
<dbReference type="Gene3D" id="3.40.50.300">
    <property type="entry name" value="P-loop containing nucleotide triphosphate hydrolases"/>
    <property type="match status" value="1"/>
</dbReference>
<keyword evidence="7 8" id="KW-0342">GTP-binding</keyword>
<dbReference type="InterPro" id="IPR006169">
    <property type="entry name" value="GTP1_OBG_dom"/>
</dbReference>
<dbReference type="OrthoDB" id="9807318at2"/>
<comment type="subcellular location">
    <subcellularLocation>
        <location evidence="8">Cytoplasm</location>
    </subcellularLocation>
</comment>
<dbReference type="InterPro" id="IPR006073">
    <property type="entry name" value="GTP-bd"/>
</dbReference>
<dbReference type="PROSITE" id="PS51257">
    <property type="entry name" value="PROKAR_LIPOPROTEIN"/>
    <property type="match status" value="1"/>
</dbReference>
<dbReference type="GO" id="GO:0005525">
    <property type="term" value="F:GTP binding"/>
    <property type="evidence" value="ECO:0007669"/>
    <property type="project" value="UniProtKB-UniRule"/>
</dbReference>
<dbReference type="HAMAP" id="MF_01454">
    <property type="entry name" value="GTPase_Obg"/>
    <property type="match status" value="1"/>
</dbReference>
<dbReference type="RefSeq" id="WP_155306673.1">
    <property type="nucleotide sequence ID" value="NZ_AP021875.1"/>
</dbReference>
<comment type="similarity">
    <text evidence="1 8">Belongs to the TRAFAC class OBG-HflX-like GTPase superfamily. OBG GTPase family.</text>
</comment>
<dbReference type="Pfam" id="PF01018">
    <property type="entry name" value="GTP1_OBG"/>
    <property type="match status" value="1"/>
</dbReference>
<dbReference type="EC" id="3.6.5.-" evidence="8"/>
<keyword evidence="3 8" id="KW-0479">Metal-binding</keyword>
<dbReference type="FunFam" id="2.70.210.12:FF:000001">
    <property type="entry name" value="GTPase Obg"/>
    <property type="match status" value="1"/>
</dbReference>
<evidence type="ECO:0000256" key="2">
    <source>
        <dbReference type="ARBA" id="ARBA00022490"/>
    </source>
</evidence>
<feature type="binding site" evidence="8">
    <location>
        <position position="173"/>
    </location>
    <ligand>
        <name>Mg(2+)</name>
        <dbReference type="ChEBI" id="CHEBI:18420"/>
    </ligand>
</feature>
<evidence type="ECO:0000256" key="3">
    <source>
        <dbReference type="ARBA" id="ARBA00022723"/>
    </source>
</evidence>
<evidence type="ECO:0000256" key="4">
    <source>
        <dbReference type="ARBA" id="ARBA00022741"/>
    </source>
</evidence>
<dbReference type="PROSITE" id="PS51883">
    <property type="entry name" value="OBG"/>
    <property type="match status" value="1"/>
</dbReference>
<reference evidence="11 12" key="1">
    <citation type="submission" date="2019-11" db="EMBL/GenBank/DDBJ databases">
        <title>Comparative genomics of hydrocarbon-degrading Desulfosarcina strains.</title>
        <authorList>
            <person name="Watanabe M."/>
            <person name="Kojima H."/>
            <person name="Fukui M."/>
        </authorList>
    </citation>
    <scope>NUCLEOTIDE SEQUENCE [LARGE SCALE GENOMIC DNA]</scope>
    <source>
        <strain evidence="11 12">PP31</strain>
    </source>
</reference>
<dbReference type="Pfam" id="PF01926">
    <property type="entry name" value="MMR_HSR1"/>
    <property type="match status" value="1"/>
</dbReference>
<evidence type="ECO:0000256" key="1">
    <source>
        <dbReference type="ARBA" id="ARBA00007699"/>
    </source>
</evidence>
<dbReference type="GO" id="GO:0005737">
    <property type="term" value="C:cytoplasm"/>
    <property type="evidence" value="ECO:0007669"/>
    <property type="project" value="UniProtKB-SubCell"/>
</dbReference>
<dbReference type="GO" id="GO:0043022">
    <property type="term" value="F:ribosome binding"/>
    <property type="evidence" value="ECO:0007669"/>
    <property type="project" value="UniProtKB-ARBA"/>
</dbReference>
<dbReference type="InterPro" id="IPR014100">
    <property type="entry name" value="GTP-bd_Obg/CgtA"/>
</dbReference>
<name>A0A5K7ZNX6_9BACT</name>
<comment type="cofactor">
    <cofactor evidence="8">
        <name>Mg(2+)</name>
        <dbReference type="ChEBI" id="CHEBI:18420"/>
    </cofactor>
</comment>
<dbReference type="PROSITE" id="PS51710">
    <property type="entry name" value="G_OBG"/>
    <property type="match status" value="1"/>
</dbReference>
<dbReference type="AlphaFoldDB" id="A0A5K7ZNX6"/>
<organism evidence="11 12">
    <name type="scientific">Desulfosarcina widdelii</name>
    <dbReference type="NCBI Taxonomy" id="947919"/>
    <lineage>
        <taxon>Bacteria</taxon>
        <taxon>Pseudomonadati</taxon>
        <taxon>Thermodesulfobacteriota</taxon>
        <taxon>Desulfobacteria</taxon>
        <taxon>Desulfobacterales</taxon>
        <taxon>Desulfosarcinaceae</taxon>
        <taxon>Desulfosarcina</taxon>
    </lineage>
</organism>
<evidence type="ECO:0000313" key="11">
    <source>
        <dbReference type="EMBL" id="BBO77997.1"/>
    </source>
</evidence>
<dbReference type="PIRSF" id="PIRSF002401">
    <property type="entry name" value="GTP_bd_Obg/CgtA"/>
    <property type="match status" value="1"/>
</dbReference>
<evidence type="ECO:0000259" key="9">
    <source>
        <dbReference type="PROSITE" id="PS51710"/>
    </source>
</evidence>
<feature type="binding site" evidence="8">
    <location>
        <begin position="310"/>
        <end position="312"/>
    </location>
    <ligand>
        <name>GTP</name>
        <dbReference type="ChEBI" id="CHEBI:37565"/>
    </ligand>
</feature>
<evidence type="ECO:0000256" key="6">
    <source>
        <dbReference type="ARBA" id="ARBA00022842"/>
    </source>
</evidence>
<evidence type="ECO:0000313" key="12">
    <source>
        <dbReference type="Proteomes" id="UP000427769"/>
    </source>
</evidence>
<keyword evidence="2 8" id="KW-0963">Cytoplasm</keyword>
<dbReference type="GO" id="GO:0003924">
    <property type="term" value="F:GTPase activity"/>
    <property type="evidence" value="ECO:0007669"/>
    <property type="project" value="UniProtKB-UniRule"/>
</dbReference>
<feature type="binding site" evidence="8">
    <location>
        <begin position="283"/>
        <end position="286"/>
    </location>
    <ligand>
        <name>GTP</name>
        <dbReference type="ChEBI" id="CHEBI:37565"/>
    </ligand>
</feature>
<dbReference type="PRINTS" id="PR00326">
    <property type="entry name" value="GTP1OBG"/>
</dbReference>
<dbReference type="NCBIfam" id="NF008954">
    <property type="entry name" value="PRK12296.1"/>
    <property type="match status" value="1"/>
</dbReference>
<dbReference type="PROSITE" id="PS00905">
    <property type="entry name" value="GTP1_OBG"/>
    <property type="match status" value="1"/>
</dbReference>
<dbReference type="InterPro" id="IPR045086">
    <property type="entry name" value="OBG_GTPase"/>
</dbReference>
<dbReference type="Gene3D" id="2.70.210.12">
    <property type="entry name" value="GTP1/OBG domain"/>
    <property type="match status" value="1"/>
</dbReference>
<dbReference type="InterPro" id="IPR005225">
    <property type="entry name" value="Small_GTP-bd"/>
</dbReference>
<sequence>MKFIDDVRITVQSGHGGAGCVSLRREKYIPKGGPDGGDGGRGGDVVFKATTKKRTLYHLQFNRLYKAKNGAGGEGNNRAGRSGDDLIIELPTGTLVIDADTGETLKDLVEPDEVFVVAKGGRGGLGNARFKSATNRTPRFAQPGEPGQTLDLRLELKLLAEVGIVGLPNAGKSTLVASISSARPKVADYPFTTLTPNLGVVKTNRREPFIVADIPGLIEGAHTGTGLGIRFLRHVERTRILLHLVDVAAMDPDDPLRDFTTVNRELDQYSQALAQKPQIVVLNKMDVTWAEDAAALFKEAYGKRELLEISAATGQGLERLIAVLCNHLDELDESESETQG</sequence>